<feature type="region of interest" description="Disordered" evidence="1">
    <location>
        <begin position="25"/>
        <end position="64"/>
    </location>
</feature>
<reference evidence="2 3" key="1">
    <citation type="journal article" date="2012" name="Genome Biol.">
        <title>Genome and low-iron response of an oceanic diatom adapted to chronic iron limitation.</title>
        <authorList>
            <person name="Lommer M."/>
            <person name="Specht M."/>
            <person name="Roy A.S."/>
            <person name="Kraemer L."/>
            <person name="Andreson R."/>
            <person name="Gutowska M.A."/>
            <person name="Wolf J."/>
            <person name="Bergner S.V."/>
            <person name="Schilhabel M.B."/>
            <person name="Klostermeier U.C."/>
            <person name="Beiko R.G."/>
            <person name="Rosenstiel P."/>
            <person name="Hippler M."/>
            <person name="Laroche J."/>
        </authorList>
    </citation>
    <scope>NUCLEOTIDE SEQUENCE [LARGE SCALE GENOMIC DNA]</scope>
    <source>
        <strain evidence="2 3">CCMP1005</strain>
    </source>
</reference>
<organism evidence="2 3">
    <name type="scientific">Thalassiosira oceanica</name>
    <name type="common">Marine diatom</name>
    <dbReference type="NCBI Taxonomy" id="159749"/>
    <lineage>
        <taxon>Eukaryota</taxon>
        <taxon>Sar</taxon>
        <taxon>Stramenopiles</taxon>
        <taxon>Ochrophyta</taxon>
        <taxon>Bacillariophyta</taxon>
        <taxon>Coscinodiscophyceae</taxon>
        <taxon>Thalassiosirophycidae</taxon>
        <taxon>Thalassiosirales</taxon>
        <taxon>Thalassiosiraceae</taxon>
        <taxon>Thalassiosira</taxon>
    </lineage>
</organism>
<gene>
    <name evidence="2" type="ORF">THAOC_19969</name>
</gene>
<keyword evidence="3" id="KW-1185">Reference proteome</keyword>
<feature type="compositionally biased region" description="Low complexity" evidence="1">
    <location>
        <begin position="128"/>
        <end position="152"/>
    </location>
</feature>
<feature type="region of interest" description="Disordered" evidence="1">
    <location>
        <begin position="110"/>
        <end position="188"/>
    </location>
</feature>
<dbReference type="EMBL" id="AGNL01022338">
    <property type="protein sequence ID" value="EJK59773.1"/>
    <property type="molecule type" value="Genomic_DNA"/>
</dbReference>
<accession>K0S169</accession>
<feature type="compositionally biased region" description="Basic and acidic residues" evidence="1">
    <location>
        <begin position="40"/>
        <end position="54"/>
    </location>
</feature>
<evidence type="ECO:0000313" key="3">
    <source>
        <dbReference type="Proteomes" id="UP000266841"/>
    </source>
</evidence>
<dbReference type="InterPro" id="IPR008160">
    <property type="entry name" value="Collagen"/>
</dbReference>
<dbReference type="Proteomes" id="UP000266841">
    <property type="component" value="Unassembled WGS sequence"/>
</dbReference>
<evidence type="ECO:0000256" key="1">
    <source>
        <dbReference type="SAM" id="MobiDB-lite"/>
    </source>
</evidence>
<proteinExistence type="predicted"/>
<dbReference type="AlphaFoldDB" id="K0S169"/>
<comment type="caution">
    <text evidence="2">The sequence shown here is derived from an EMBL/GenBank/DDBJ whole genome shotgun (WGS) entry which is preliminary data.</text>
</comment>
<sequence length="209" mass="21587">MAVDYASRPFGSGWTGIGLIELVDSRPSSVRPPGRVHPAPKQESKAREIGRAEETEMMGGGVEDHRTIVLDVKRPADHDGATPDARNRTATKLWTISSSTNYVAVSSISAVASTGSTSRRETKGDTGADGAAGSKGDTGADGDTGAAGSKGADGADGADGSKGASGHQSSPRRHLSWPGGPQRMTAPGWTDQQVWSCVRGLQKNCCRGI</sequence>
<name>K0S169_THAOC</name>
<evidence type="ECO:0000313" key="2">
    <source>
        <dbReference type="EMBL" id="EJK59773.1"/>
    </source>
</evidence>
<dbReference type="Pfam" id="PF01391">
    <property type="entry name" value="Collagen"/>
    <property type="match status" value="1"/>
</dbReference>
<protein>
    <submittedName>
        <fullName evidence="2">Uncharacterized protein</fullName>
    </submittedName>
</protein>